<dbReference type="SUPFAM" id="SSF52540">
    <property type="entry name" value="P-loop containing nucleoside triphosphate hydrolases"/>
    <property type="match status" value="1"/>
</dbReference>
<feature type="region of interest" description="Disordered" evidence="1">
    <location>
        <begin position="1"/>
        <end position="24"/>
    </location>
</feature>
<dbReference type="EMBL" id="DXBY01000074">
    <property type="protein sequence ID" value="HIZ35013.1"/>
    <property type="molecule type" value="Genomic_DNA"/>
</dbReference>
<dbReference type="PANTHER" id="PTHR42698">
    <property type="entry name" value="GTPASE ERA"/>
    <property type="match status" value="1"/>
</dbReference>
<dbReference type="GO" id="GO:0043024">
    <property type="term" value="F:ribosomal small subunit binding"/>
    <property type="evidence" value="ECO:0007669"/>
    <property type="project" value="TreeGrafter"/>
</dbReference>
<proteinExistence type="predicted"/>
<dbReference type="GO" id="GO:0019843">
    <property type="term" value="F:rRNA binding"/>
    <property type="evidence" value="ECO:0007669"/>
    <property type="project" value="TreeGrafter"/>
</dbReference>
<evidence type="ECO:0000256" key="1">
    <source>
        <dbReference type="SAM" id="MobiDB-lite"/>
    </source>
</evidence>
<accession>A0A9D2ECK9</accession>
<dbReference type="PANTHER" id="PTHR42698:SF1">
    <property type="entry name" value="GTPASE ERA, MITOCHONDRIAL"/>
    <property type="match status" value="1"/>
</dbReference>
<dbReference type="Proteomes" id="UP000824037">
    <property type="component" value="Unassembled WGS sequence"/>
</dbReference>
<name>A0A9D2ECK9_9MICO</name>
<sequence length="551" mass="58369">MTTESSDTAPVPGDESAARAVPASGEERVPMVEVIEHLLANLDTATLPLEVPGVQAARDDRDRLVTQVRHHLLPRLRQVAAPVIVVVGGSTGAGKSTIVNSVVEKEITTAGVLRPTTREPILVVHPKDADLLEGHPVADIARVSPEEVVPRGMALLDAPDLDSVHAANRGLADELVELADLWVFVTTGSRYGDAVPWARLHAARERGVSLAVILNRVDPAALSTVRRDLFERLETQGFGSVPFFVIADVGPHEGVLPAARIREFTQWLTVLGAKSQSRSIIARTVRGAWPALREDVQRVAAAVEDQRRHHLSLRNQVRAATTASAEQVQTDLDGGGAAVGAPTTAWLAGASSGGILAPLVAPPANLVESWRYRRAVTARRAAIASLREVSMNAARTLIAEACQRAESAIRAGAAHSASGAQLTALVSPEEAAAARTERLEVLFAEWNEVVAELCATLTFAADDAGLDEAAKVALVEVAATGLDGAERAVARLLTDRGTAVVRRLRNDLSTWAKVATEGEADVFLTALSTLGVDDGAARSLRLRASELKGYQ</sequence>
<dbReference type="CDD" id="cd00882">
    <property type="entry name" value="Ras_like_GTPase"/>
    <property type="match status" value="1"/>
</dbReference>
<dbReference type="InterPro" id="IPR005662">
    <property type="entry name" value="GTPase_Era-like"/>
</dbReference>
<protein>
    <submittedName>
        <fullName evidence="2">GTPase domain-containing protein</fullName>
    </submittedName>
</protein>
<dbReference type="InterPro" id="IPR027417">
    <property type="entry name" value="P-loop_NTPase"/>
</dbReference>
<reference evidence="2" key="2">
    <citation type="submission" date="2021-04" db="EMBL/GenBank/DDBJ databases">
        <authorList>
            <person name="Gilroy R."/>
        </authorList>
    </citation>
    <scope>NUCLEOTIDE SEQUENCE</scope>
    <source>
        <strain evidence="2">ChiGjej4B4-7305</strain>
    </source>
</reference>
<dbReference type="GO" id="GO:0000028">
    <property type="term" value="P:ribosomal small subunit assembly"/>
    <property type="evidence" value="ECO:0007669"/>
    <property type="project" value="TreeGrafter"/>
</dbReference>
<evidence type="ECO:0000313" key="3">
    <source>
        <dbReference type="Proteomes" id="UP000824037"/>
    </source>
</evidence>
<comment type="caution">
    <text evidence="2">The sequence shown here is derived from an EMBL/GenBank/DDBJ whole genome shotgun (WGS) entry which is preliminary data.</text>
</comment>
<evidence type="ECO:0000313" key="2">
    <source>
        <dbReference type="EMBL" id="HIZ35013.1"/>
    </source>
</evidence>
<gene>
    <name evidence="2" type="ORF">H9815_04490</name>
</gene>
<reference evidence="2" key="1">
    <citation type="journal article" date="2021" name="PeerJ">
        <title>Extensive microbial diversity within the chicken gut microbiome revealed by metagenomics and culture.</title>
        <authorList>
            <person name="Gilroy R."/>
            <person name="Ravi A."/>
            <person name="Getino M."/>
            <person name="Pursley I."/>
            <person name="Horton D.L."/>
            <person name="Alikhan N.F."/>
            <person name="Baker D."/>
            <person name="Gharbi K."/>
            <person name="Hall N."/>
            <person name="Watson M."/>
            <person name="Adriaenssens E.M."/>
            <person name="Foster-Nyarko E."/>
            <person name="Jarju S."/>
            <person name="Secka A."/>
            <person name="Antonio M."/>
            <person name="Oren A."/>
            <person name="Chaudhuri R.R."/>
            <person name="La Ragione R."/>
            <person name="Hildebrand F."/>
            <person name="Pallen M.J."/>
        </authorList>
    </citation>
    <scope>NUCLEOTIDE SEQUENCE</scope>
    <source>
        <strain evidence="2">ChiGjej4B4-7305</strain>
    </source>
</reference>
<organism evidence="2 3">
    <name type="scientific">Candidatus Ruania gallistercoris</name>
    <dbReference type="NCBI Taxonomy" id="2838746"/>
    <lineage>
        <taxon>Bacteria</taxon>
        <taxon>Bacillati</taxon>
        <taxon>Actinomycetota</taxon>
        <taxon>Actinomycetes</taxon>
        <taxon>Micrococcales</taxon>
        <taxon>Ruaniaceae</taxon>
        <taxon>Ruania</taxon>
    </lineage>
</organism>
<dbReference type="GO" id="GO:0005525">
    <property type="term" value="F:GTP binding"/>
    <property type="evidence" value="ECO:0007669"/>
    <property type="project" value="InterPro"/>
</dbReference>
<dbReference type="GO" id="GO:0005829">
    <property type="term" value="C:cytosol"/>
    <property type="evidence" value="ECO:0007669"/>
    <property type="project" value="TreeGrafter"/>
</dbReference>
<dbReference type="Gene3D" id="3.40.50.300">
    <property type="entry name" value="P-loop containing nucleotide triphosphate hydrolases"/>
    <property type="match status" value="1"/>
</dbReference>
<dbReference type="AlphaFoldDB" id="A0A9D2ECK9"/>